<dbReference type="EMBL" id="PIQN01000003">
    <property type="protein sequence ID" value="PKA44787.1"/>
    <property type="molecule type" value="Genomic_DNA"/>
</dbReference>
<protein>
    <submittedName>
        <fullName evidence="2">Uncharacterized protein</fullName>
    </submittedName>
</protein>
<dbReference type="Proteomes" id="UP000232164">
    <property type="component" value="Unassembled WGS sequence"/>
</dbReference>
<reference evidence="2 3" key="2">
    <citation type="submission" date="2017-12" db="EMBL/GenBank/DDBJ databases">
        <title>Genome sequence of Rhizobium sullae HCNT1 isolated from Sulla coronaria nodules and featuring peculiar denitrification phenotypes.</title>
        <authorList>
            <person name="De Diego-Diaz B."/>
            <person name="Treu L."/>
            <person name="Campanaro S."/>
            <person name="Da Silva Duarte V."/>
            <person name="Basaglia M."/>
            <person name="Favaro L."/>
            <person name="Casella S."/>
            <person name="Squartini A."/>
        </authorList>
    </citation>
    <scope>NUCLEOTIDE SEQUENCE [LARGE SCALE GENOMIC DNA]</scope>
    <source>
        <strain evidence="2 3">HCNT1</strain>
    </source>
</reference>
<comment type="caution">
    <text evidence="2">The sequence shown here is derived from an EMBL/GenBank/DDBJ whole genome shotgun (WGS) entry which is preliminary data.</text>
</comment>
<accession>A0A2N0DFB3</accession>
<dbReference type="AlphaFoldDB" id="A0A2N0DFB3"/>
<organism evidence="2 3">
    <name type="scientific">Rhizobium sullae</name>
    <name type="common">Rhizobium hedysari</name>
    <dbReference type="NCBI Taxonomy" id="50338"/>
    <lineage>
        <taxon>Bacteria</taxon>
        <taxon>Pseudomonadati</taxon>
        <taxon>Pseudomonadota</taxon>
        <taxon>Alphaproteobacteria</taxon>
        <taxon>Hyphomicrobiales</taxon>
        <taxon>Rhizobiaceae</taxon>
        <taxon>Rhizobium/Agrobacterium group</taxon>
        <taxon>Rhizobium</taxon>
    </lineage>
</organism>
<sequence length="66" mass="7158">MGETSADCAERRAYSRSRRLAPPAFQFGSAALKIGAVVARRDRSVADAPSRAVDPHEHGLDRIEHA</sequence>
<reference evidence="2 3" key="1">
    <citation type="submission" date="2017-11" db="EMBL/GenBank/DDBJ databases">
        <authorList>
            <person name="Han C.G."/>
        </authorList>
    </citation>
    <scope>NUCLEOTIDE SEQUENCE [LARGE SCALE GENOMIC DNA]</scope>
    <source>
        <strain evidence="2 3">HCNT1</strain>
    </source>
</reference>
<gene>
    <name evidence="2" type="ORF">CWR43_02830</name>
</gene>
<name>A0A2N0DFB3_RHISU</name>
<proteinExistence type="predicted"/>
<evidence type="ECO:0000313" key="3">
    <source>
        <dbReference type="Proteomes" id="UP000232164"/>
    </source>
</evidence>
<evidence type="ECO:0000313" key="2">
    <source>
        <dbReference type="EMBL" id="PKA44787.1"/>
    </source>
</evidence>
<evidence type="ECO:0000256" key="1">
    <source>
        <dbReference type="SAM" id="MobiDB-lite"/>
    </source>
</evidence>
<feature type="compositionally biased region" description="Basic and acidic residues" evidence="1">
    <location>
        <begin position="53"/>
        <end position="66"/>
    </location>
</feature>
<feature type="region of interest" description="Disordered" evidence="1">
    <location>
        <begin position="44"/>
        <end position="66"/>
    </location>
</feature>